<dbReference type="InterPro" id="IPR036604">
    <property type="entry name" value="PurS-like_sf"/>
</dbReference>
<feature type="binding site" evidence="10">
    <location>
        <position position="675"/>
    </location>
    <ligand>
        <name>ATP</name>
        <dbReference type="ChEBI" id="CHEBI:30616"/>
    </ligand>
</feature>
<evidence type="ECO:0000256" key="5">
    <source>
        <dbReference type="ARBA" id="ARBA00022741"/>
    </source>
</evidence>
<dbReference type="InterPro" id="IPR036676">
    <property type="entry name" value="PurM-like_C_sf"/>
</dbReference>
<proteinExistence type="inferred from homology"/>
<feature type="domain" description="PurM-like C-terminal" evidence="11">
    <location>
        <begin position="830"/>
        <end position="981"/>
    </location>
</feature>
<sequence length="1310" mass="142032">MAEILKLRGAAALSSSRLARLSRSAADALPKLKGLAAEYWYFVELAAPLATDERDRLVDLLAAVPASPQVPPGMQLLVVPRLGTISPWSSKATDIARQCGFDKVMRIERGVSYSLDMRNGLDDRQYAAVLPLLHDRMTESVLASLDVAEALFHHYEPKPLMSVDVLAGGRDALVMANAELGLALSDDEIDYLVDNFTRIARNPTDVELMMFAQANSEHCRHKIFNADWVIDARPMEKTLFGMIRDTHKAHPEGTVVAYSDNASVIEGATIDRFYADADGQWHFRAEETHILAKVETHNHPTAISPFPGAATGAGGEIRDEGATGRGSKPKAGLTGFSVSNLNIPEFGQPWEKPYGKPDRIASALDIMIEGPIGGAAFNNEFGRPNLAGYFRTFEQEVQGEVRGYHKPIMIAGGLGSIQAQQSHKVKFAPGTLLIQLGGPGMLIGLGGGAASSMATGTNTADLDFASVQRGNPEIERRCQEVIDCCWQRGDANPILAIHDVGAGGLSNAMPELAESAGLGAHFELREIHIEEPGMSPREIWSNESQERYVLAIAPESLAEFRAICERERCPFAVLGEATADGHLTVADRHFGNKPVDMEMQVLLGKPPKMTRNVSRRAVHVPPFDVTDIDLKDACLRVLRLPAVASKNFLITIGDRSVGGLTARDQMVGPWQVPVADVAVTAMSFHGYQGEAFAMGERTTVACLDAPASGRMAIGEAVTNIAAADIADIAQVKLSANWMAAAGHRGEDAKLFDTVSAVSQFCQQAGLAIPVGKDSLSMKTTWQDDGESRQVVSPLSLVVTAFAPVADIRRTLTPQLQFPEGVDTELLLIDLGNDRNRLGGSALAQVFGSVAEHAPDVDAAQLARFFGLIQQFRRDGLLLAYHDRGDGGLFATLCEMAFASKCGLSVVLDTVCYDQYMNDVDGLDKKPDTIKGRLNDRLFAGLFAEELGAVVQIRRADRARITTPLREAGIAYHFLGEPNGKDEIRFWRNAKLVFNAPRAELLQAWSETGYRIARLRDDADCAREEFDALADATNPGLSVALTFDPADDVAAPLMATGARPKIAILREQGVNSQAEMAAAFERAGFAPYDVHMSDLQAGRHQLSDFHGFAACGGFSYGDVLGAGQGWAKSILFNPALRGQFEAFFARPDTFALGVCNGCQMMAHLASIIPGAGHWPTFQRNRSEQFEARFVMAEVLDSPSILFAGMAGSRMPIVVSHGEGRAMFRDAADPERVLTALRHVDNHGVPPATYPFNPNGSPQGSTGFTTADGRFTIMMPHPERTVRTVQMSWYPAGLGEDSPWMRMFRNARRWLG</sequence>
<reference evidence="15" key="1">
    <citation type="submission" date="2019-12" db="EMBL/GenBank/DDBJ databases">
        <title>Comparative genomics gives insights into the taxonomy of the Azoarcus-Aromatoleum group and reveals separate origins of nif in the plant-associated Azoarcus and non-plant-associated Aromatoleum sub-groups.</title>
        <authorList>
            <person name="Lafos M."/>
            <person name="Maluk M."/>
            <person name="Batista M."/>
            <person name="Junghare M."/>
            <person name="Carmona M."/>
            <person name="Faoro H."/>
            <person name="Cruz L.M."/>
            <person name="Battistoni F."/>
            <person name="De Souza E."/>
            <person name="Pedrosa F."/>
            <person name="Chen W.-M."/>
            <person name="Poole P.S."/>
            <person name="Dixon R.A."/>
            <person name="James E.K."/>
        </authorList>
    </citation>
    <scope>NUCLEOTIDE SEQUENCE</scope>
    <source>
        <strain evidence="15">U120</strain>
    </source>
</reference>
<dbReference type="NCBIfam" id="NF003672">
    <property type="entry name" value="PRK05297.1"/>
    <property type="match status" value="1"/>
</dbReference>
<dbReference type="Pfam" id="PF22689">
    <property type="entry name" value="FGAR-AT_PurM_N-like"/>
    <property type="match status" value="1"/>
</dbReference>
<dbReference type="HAMAP" id="MF_00419">
    <property type="entry name" value="PurL_1"/>
    <property type="match status" value="1"/>
</dbReference>
<dbReference type="InterPro" id="IPR040707">
    <property type="entry name" value="FGAR-AT_N"/>
</dbReference>
<protein>
    <recommendedName>
        <fullName evidence="10">Phosphoribosylformylglycinamidine synthase</fullName>
        <shortName evidence="10">FGAM synthase</shortName>
        <shortName evidence="10">FGAMS</shortName>
        <ecNumber evidence="10">6.3.5.3</ecNumber>
    </recommendedName>
    <alternativeName>
        <fullName evidence="10">Formylglycinamide ribonucleotide amidotransferase</fullName>
        <shortName evidence="10">FGAR amidotransferase</shortName>
        <shortName evidence="10">FGAR-AT</shortName>
    </alternativeName>
</protein>
<dbReference type="SUPFAM" id="SSF52317">
    <property type="entry name" value="Class I glutamine amidotransferase-like"/>
    <property type="match status" value="1"/>
</dbReference>
<dbReference type="InterPro" id="IPR029062">
    <property type="entry name" value="Class_I_gatase-like"/>
</dbReference>
<dbReference type="Gene3D" id="3.30.1330.10">
    <property type="entry name" value="PurM-like, N-terminal domain"/>
    <property type="match status" value="2"/>
</dbReference>
<evidence type="ECO:0000256" key="9">
    <source>
        <dbReference type="ARBA" id="ARBA00022962"/>
    </source>
</evidence>
<dbReference type="PANTHER" id="PTHR10099:SF1">
    <property type="entry name" value="PHOSPHORIBOSYLFORMYLGLYCINAMIDINE SYNTHASE"/>
    <property type="match status" value="1"/>
</dbReference>
<evidence type="ECO:0000256" key="7">
    <source>
        <dbReference type="ARBA" id="ARBA00022840"/>
    </source>
</evidence>
<comment type="function">
    <text evidence="10">Phosphoribosylformylglycinamidine synthase involved in the purines biosynthetic pathway. Catalyzes the ATP-dependent conversion of formylglycinamide ribonucleotide (FGAR) and glutamine to yield formylglycinamidine ribonucleotide (FGAM) and glutamate.</text>
</comment>
<keyword evidence="8 10" id="KW-0460">Magnesium</keyword>
<evidence type="ECO:0000313" key="15">
    <source>
        <dbReference type="EMBL" id="NMF92308.1"/>
    </source>
</evidence>
<keyword evidence="3 10" id="KW-0436">Ligase</keyword>
<evidence type="ECO:0000259" key="13">
    <source>
        <dbReference type="Pfam" id="PF18076"/>
    </source>
</evidence>
<dbReference type="Proteomes" id="UP000601990">
    <property type="component" value="Unassembled WGS sequence"/>
</dbReference>
<keyword evidence="6 10" id="KW-0658">Purine biosynthesis</keyword>
<dbReference type="NCBIfam" id="TIGR01735">
    <property type="entry name" value="FGAM_synt"/>
    <property type="match status" value="1"/>
</dbReference>
<dbReference type="InterPro" id="IPR055181">
    <property type="entry name" value="FGAR-AT_PurM_N-like"/>
</dbReference>
<keyword evidence="16" id="KW-1185">Reference proteome</keyword>
<feature type="binding site" evidence="10">
    <location>
        <position position="715"/>
    </location>
    <ligand>
        <name>Mg(2+)</name>
        <dbReference type="ChEBI" id="CHEBI:18420"/>
    </ligand>
</feature>
<name>A0ABX1N071_9RHOO</name>
<comment type="catalytic activity">
    <reaction evidence="10">
        <text>N(2)-formyl-N(1)-(5-phospho-beta-D-ribosyl)glycinamide + L-glutamine + ATP + H2O = 2-formamido-N(1)-(5-O-phospho-beta-D-ribosyl)acetamidine + L-glutamate + ADP + phosphate + H(+)</text>
        <dbReference type="Rhea" id="RHEA:17129"/>
        <dbReference type="ChEBI" id="CHEBI:15377"/>
        <dbReference type="ChEBI" id="CHEBI:15378"/>
        <dbReference type="ChEBI" id="CHEBI:29985"/>
        <dbReference type="ChEBI" id="CHEBI:30616"/>
        <dbReference type="ChEBI" id="CHEBI:43474"/>
        <dbReference type="ChEBI" id="CHEBI:58359"/>
        <dbReference type="ChEBI" id="CHEBI:147286"/>
        <dbReference type="ChEBI" id="CHEBI:147287"/>
        <dbReference type="ChEBI" id="CHEBI:456216"/>
        <dbReference type="EC" id="6.3.5.3"/>
    </reaction>
</comment>
<feature type="active site" description="Nucleophile" evidence="10">
    <location>
        <position position="1154"/>
    </location>
</feature>
<feature type="domain" description="Phosphoribosylformylglycinamidine synthase linker" evidence="12">
    <location>
        <begin position="175"/>
        <end position="222"/>
    </location>
</feature>
<evidence type="ECO:0000259" key="11">
    <source>
        <dbReference type="Pfam" id="PF02769"/>
    </source>
</evidence>
<keyword evidence="9 10" id="KW-0315">Glutamine amidotransferase</keyword>
<dbReference type="GO" id="GO:0004642">
    <property type="term" value="F:phosphoribosylformylglycinamidine synthase activity"/>
    <property type="evidence" value="ECO:0007669"/>
    <property type="project" value="UniProtKB-EC"/>
</dbReference>
<evidence type="ECO:0000256" key="1">
    <source>
        <dbReference type="ARBA" id="ARBA00004920"/>
    </source>
</evidence>
<dbReference type="Pfam" id="PF18076">
    <property type="entry name" value="FGAR-AT_N"/>
    <property type="match status" value="1"/>
</dbReference>
<dbReference type="Pfam" id="PF18072">
    <property type="entry name" value="FGAR-AT_linker"/>
    <property type="match status" value="1"/>
</dbReference>
<evidence type="ECO:0000256" key="6">
    <source>
        <dbReference type="ARBA" id="ARBA00022755"/>
    </source>
</evidence>
<evidence type="ECO:0000256" key="10">
    <source>
        <dbReference type="HAMAP-Rule" id="MF_00419"/>
    </source>
</evidence>
<evidence type="ECO:0000256" key="2">
    <source>
        <dbReference type="ARBA" id="ARBA00008608"/>
    </source>
</evidence>
<feature type="binding site" evidence="10">
    <location>
        <position position="882"/>
    </location>
    <ligand>
        <name>Mg(2+)</name>
        <dbReference type="ChEBI" id="CHEBI:18420"/>
    </ligand>
</feature>
<feature type="binding site" evidence="10">
    <location>
        <begin position="308"/>
        <end position="319"/>
    </location>
    <ligand>
        <name>ATP</name>
        <dbReference type="ChEBI" id="CHEBI:30616"/>
    </ligand>
</feature>
<dbReference type="CDD" id="cd02204">
    <property type="entry name" value="PurL_repeat2"/>
    <property type="match status" value="1"/>
</dbReference>
<keyword evidence="10" id="KW-0963">Cytoplasm</keyword>
<feature type="domain" description="Phosphoribosylformylglycinamidine synthase N-terminal" evidence="13">
    <location>
        <begin position="38"/>
        <end position="152"/>
    </location>
</feature>
<dbReference type="RefSeq" id="WP_169197627.1">
    <property type="nucleotide sequence ID" value="NZ_WTVH02000010.1"/>
</dbReference>
<evidence type="ECO:0000256" key="8">
    <source>
        <dbReference type="ARBA" id="ARBA00022842"/>
    </source>
</evidence>
<dbReference type="InterPro" id="IPR036921">
    <property type="entry name" value="PurM-like_N_sf"/>
</dbReference>
<evidence type="ECO:0000256" key="3">
    <source>
        <dbReference type="ARBA" id="ARBA00022598"/>
    </source>
</evidence>
<feature type="domain" description="PurM-like C-terminal" evidence="11">
    <location>
        <begin position="429"/>
        <end position="586"/>
    </location>
</feature>
<evidence type="ECO:0000256" key="4">
    <source>
        <dbReference type="ARBA" id="ARBA00022723"/>
    </source>
</evidence>
<evidence type="ECO:0000259" key="14">
    <source>
        <dbReference type="Pfam" id="PF22689"/>
    </source>
</evidence>
<dbReference type="SUPFAM" id="SSF82697">
    <property type="entry name" value="PurS-like"/>
    <property type="match status" value="1"/>
</dbReference>
<dbReference type="SMART" id="SM01211">
    <property type="entry name" value="GATase_5"/>
    <property type="match status" value="1"/>
</dbReference>
<dbReference type="Gene3D" id="3.90.650.10">
    <property type="entry name" value="PurM-like C-terminal domain"/>
    <property type="match status" value="2"/>
</dbReference>
<gene>
    <name evidence="10 15" type="primary">purL</name>
    <name evidence="15" type="synonym">purI</name>
    <name evidence="15" type="ORF">GO608_03045</name>
</gene>
<comment type="pathway">
    <text evidence="1 10">Purine metabolism; IMP biosynthesis via de novo pathway; 5-amino-1-(5-phospho-D-ribosyl)imidazole from N(2)-formyl-N(1)-(5-phospho-D-ribosyl)glycinamide: step 1/2.</text>
</comment>
<feature type="active site" evidence="10">
    <location>
        <position position="1275"/>
    </location>
</feature>
<feature type="binding site" evidence="10">
    <location>
        <position position="676"/>
    </location>
    <ligand>
        <name>Mg(2+)</name>
        <dbReference type="ChEBI" id="CHEBI:18420"/>
    </ligand>
</feature>
<comment type="caution">
    <text evidence="10">Lacks conserved residue(s) required for the propagation of feature annotation.</text>
</comment>
<keyword evidence="5 10" id="KW-0547">Nucleotide-binding</keyword>
<dbReference type="Gene3D" id="3.40.50.880">
    <property type="match status" value="1"/>
</dbReference>
<dbReference type="PANTHER" id="PTHR10099">
    <property type="entry name" value="PHOSPHORIBOSYLFORMYLGLYCINAMIDINE SYNTHASE"/>
    <property type="match status" value="1"/>
</dbReference>
<dbReference type="PROSITE" id="PS51273">
    <property type="entry name" value="GATASE_TYPE_1"/>
    <property type="match status" value="1"/>
</dbReference>
<keyword evidence="7 10" id="KW-0067">ATP-binding</keyword>
<keyword evidence="4 10" id="KW-0479">Metal-binding</keyword>
<evidence type="ECO:0000259" key="12">
    <source>
        <dbReference type="Pfam" id="PF18072"/>
    </source>
</evidence>
<comment type="subcellular location">
    <subcellularLocation>
        <location evidence="10">Cytoplasm</location>
    </subcellularLocation>
</comment>
<feature type="binding site" evidence="10">
    <location>
        <position position="719"/>
    </location>
    <ligand>
        <name>Mg(2+)</name>
        <dbReference type="ChEBI" id="CHEBI:18420"/>
    </ligand>
</feature>
<evidence type="ECO:0000313" key="16">
    <source>
        <dbReference type="Proteomes" id="UP000601990"/>
    </source>
</evidence>
<dbReference type="Pfam" id="PF13507">
    <property type="entry name" value="GATase_5"/>
    <property type="match status" value="1"/>
</dbReference>
<feature type="domain" description="FGAR-AT PurM N-terminal-like" evidence="14">
    <location>
        <begin position="645"/>
        <end position="803"/>
    </location>
</feature>
<dbReference type="EC" id="6.3.5.3" evidence="10"/>
<dbReference type="CDD" id="cd01740">
    <property type="entry name" value="GATase1_FGAR_AT"/>
    <property type="match status" value="1"/>
</dbReference>
<organism evidence="15 16">
    <name type="scientific">Aromatoleum buckelii</name>
    <dbReference type="NCBI Taxonomy" id="200254"/>
    <lineage>
        <taxon>Bacteria</taxon>
        <taxon>Pseudomonadati</taxon>
        <taxon>Pseudomonadota</taxon>
        <taxon>Betaproteobacteria</taxon>
        <taxon>Rhodocyclales</taxon>
        <taxon>Rhodocyclaceae</taxon>
        <taxon>Aromatoleum</taxon>
    </lineage>
</organism>
<dbReference type="SUPFAM" id="SSF109736">
    <property type="entry name" value="FGAM synthase PurL, linker domain"/>
    <property type="match status" value="1"/>
</dbReference>
<dbReference type="InterPro" id="IPR010918">
    <property type="entry name" value="PurM-like_C_dom"/>
</dbReference>
<comment type="subunit">
    <text evidence="10">Monomer.</text>
</comment>
<dbReference type="InterPro" id="IPR041609">
    <property type="entry name" value="PurL_linker"/>
</dbReference>
<dbReference type="CDD" id="cd02203">
    <property type="entry name" value="PurL_repeat1"/>
    <property type="match status" value="1"/>
</dbReference>
<dbReference type="InterPro" id="IPR010073">
    <property type="entry name" value="PurL_large"/>
</dbReference>
<dbReference type="Gene3D" id="1.10.8.750">
    <property type="entry name" value="Phosphoribosylformylglycinamidine synthase, linker domain"/>
    <property type="match status" value="1"/>
</dbReference>
<comment type="caution">
    <text evidence="15">The sequence shown here is derived from an EMBL/GenBank/DDBJ whole genome shotgun (WGS) entry which is preliminary data.</text>
</comment>
<dbReference type="Pfam" id="PF02769">
    <property type="entry name" value="AIRS_C"/>
    <property type="match status" value="2"/>
</dbReference>
<comment type="similarity">
    <text evidence="2 10">In the N-terminal section; belongs to the FGAMS family.</text>
</comment>
<dbReference type="EMBL" id="WTVH01000003">
    <property type="protein sequence ID" value="NMF92308.1"/>
    <property type="molecule type" value="Genomic_DNA"/>
</dbReference>
<dbReference type="SUPFAM" id="SSF55326">
    <property type="entry name" value="PurM N-terminal domain-like"/>
    <property type="match status" value="2"/>
</dbReference>
<accession>A0ABX1N071</accession>
<dbReference type="SUPFAM" id="SSF56042">
    <property type="entry name" value="PurM C-terminal domain-like"/>
    <property type="match status" value="2"/>
</dbReference>
<feature type="active site" evidence="10">
    <location>
        <position position="1277"/>
    </location>
</feature>